<sequence length="237" mass="27385">MSEFEEMIVEMDQTKPHNGITKLLPSPNGEYAVTWSRDDKSICGWQINNNPIRHTVEQSSKELGEQSENKLYQFEFKCLIKVGDRCPLTVSNNKYVVMGTIGQTGQNVADCYLSDEGKIMLLDKCGSLTQWNLNTLLFEKQYQLDANRPTKNTWHCIFSKNSTLLAVNRNEFIYTYLTDNSMFLSQFNKIQNNNWDDSIEKPYLSNSLLNIISKDKVSDKDNLLQKELKIFLLQEKA</sequence>
<dbReference type="SUPFAM" id="SSF50978">
    <property type="entry name" value="WD40 repeat-like"/>
    <property type="match status" value="1"/>
</dbReference>
<evidence type="ECO:0000313" key="1">
    <source>
        <dbReference type="EMBL" id="CAG8612445.1"/>
    </source>
</evidence>
<proteinExistence type="predicted"/>
<reference evidence="1 2" key="1">
    <citation type="submission" date="2021-06" db="EMBL/GenBank/DDBJ databases">
        <authorList>
            <person name="Kallberg Y."/>
            <person name="Tangrot J."/>
            <person name="Rosling A."/>
        </authorList>
    </citation>
    <scope>NUCLEOTIDE SEQUENCE [LARGE SCALE GENOMIC DNA]</scope>
    <source>
        <strain evidence="1 2">120-4 pot B 10/14</strain>
    </source>
</reference>
<dbReference type="InterPro" id="IPR036322">
    <property type="entry name" value="WD40_repeat_dom_sf"/>
</dbReference>
<comment type="caution">
    <text evidence="1">The sequence shown here is derived from an EMBL/GenBank/DDBJ whole genome shotgun (WGS) entry which is preliminary data.</text>
</comment>
<accession>A0ABN7UJH9</accession>
<dbReference type="Gene3D" id="2.130.10.10">
    <property type="entry name" value="YVTN repeat-like/Quinoprotein amine dehydrogenase"/>
    <property type="match status" value="1"/>
</dbReference>
<evidence type="ECO:0000313" key="2">
    <source>
        <dbReference type="Proteomes" id="UP000789901"/>
    </source>
</evidence>
<dbReference type="Proteomes" id="UP000789901">
    <property type="component" value="Unassembled WGS sequence"/>
</dbReference>
<keyword evidence="2" id="KW-1185">Reference proteome</keyword>
<dbReference type="EMBL" id="CAJVQB010003590">
    <property type="protein sequence ID" value="CAG8612445.1"/>
    <property type="molecule type" value="Genomic_DNA"/>
</dbReference>
<dbReference type="InterPro" id="IPR015943">
    <property type="entry name" value="WD40/YVTN_repeat-like_dom_sf"/>
</dbReference>
<protein>
    <submittedName>
        <fullName evidence="1">12277_t:CDS:1</fullName>
    </submittedName>
</protein>
<name>A0ABN7UJH9_GIGMA</name>
<gene>
    <name evidence="1" type="ORF">GMARGA_LOCUS7425</name>
</gene>
<organism evidence="1 2">
    <name type="scientific">Gigaspora margarita</name>
    <dbReference type="NCBI Taxonomy" id="4874"/>
    <lineage>
        <taxon>Eukaryota</taxon>
        <taxon>Fungi</taxon>
        <taxon>Fungi incertae sedis</taxon>
        <taxon>Mucoromycota</taxon>
        <taxon>Glomeromycotina</taxon>
        <taxon>Glomeromycetes</taxon>
        <taxon>Diversisporales</taxon>
        <taxon>Gigasporaceae</taxon>
        <taxon>Gigaspora</taxon>
    </lineage>
</organism>